<dbReference type="Proteomes" id="UP000650833">
    <property type="component" value="Unassembled WGS sequence"/>
</dbReference>
<dbReference type="AlphaFoldDB" id="A0A8H7R7W1"/>
<feature type="compositionally biased region" description="Acidic residues" evidence="1">
    <location>
        <begin position="62"/>
        <end position="74"/>
    </location>
</feature>
<evidence type="ECO:0000313" key="2">
    <source>
        <dbReference type="EMBL" id="KAG2204736.1"/>
    </source>
</evidence>
<feature type="region of interest" description="Disordered" evidence="1">
    <location>
        <begin position="59"/>
        <end position="90"/>
    </location>
</feature>
<sequence length="100" mass="10568">MVRCNVALDKSKAGDVVIIVIDLVCGMSFMKGSDCGMKPPTVSIAYLKSDVRDEALRSIFGDAEEDNHNDDGDGDGNGGGGGDDDDDDGDNVLLHCYLQL</sequence>
<evidence type="ECO:0000256" key="1">
    <source>
        <dbReference type="SAM" id="MobiDB-lite"/>
    </source>
</evidence>
<protein>
    <submittedName>
        <fullName evidence="2">Uncharacterized protein</fullName>
    </submittedName>
</protein>
<proteinExistence type="predicted"/>
<comment type="caution">
    <text evidence="2">The sequence shown here is derived from an EMBL/GenBank/DDBJ whole genome shotgun (WGS) entry which is preliminary data.</text>
</comment>
<accession>A0A8H7R7W1</accession>
<keyword evidence="3" id="KW-1185">Reference proteome</keyword>
<evidence type="ECO:0000313" key="3">
    <source>
        <dbReference type="Proteomes" id="UP000650833"/>
    </source>
</evidence>
<gene>
    <name evidence="2" type="ORF">INT46_005881</name>
</gene>
<organism evidence="2 3">
    <name type="scientific">Mucor plumbeus</name>
    <dbReference type="NCBI Taxonomy" id="97098"/>
    <lineage>
        <taxon>Eukaryota</taxon>
        <taxon>Fungi</taxon>
        <taxon>Fungi incertae sedis</taxon>
        <taxon>Mucoromycota</taxon>
        <taxon>Mucoromycotina</taxon>
        <taxon>Mucoromycetes</taxon>
        <taxon>Mucorales</taxon>
        <taxon>Mucorineae</taxon>
        <taxon>Mucoraceae</taxon>
        <taxon>Mucor</taxon>
    </lineage>
</organism>
<dbReference type="EMBL" id="JAEPRC010000191">
    <property type="protein sequence ID" value="KAG2204736.1"/>
    <property type="molecule type" value="Genomic_DNA"/>
</dbReference>
<name>A0A8H7R7W1_9FUNG</name>
<reference evidence="2" key="1">
    <citation type="submission" date="2020-12" db="EMBL/GenBank/DDBJ databases">
        <title>Metabolic potential, ecology and presence of endohyphal bacteria is reflected in genomic diversity of Mucoromycotina.</title>
        <authorList>
            <person name="Muszewska A."/>
            <person name="Okrasinska A."/>
            <person name="Steczkiewicz K."/>
            <person name="Drgas O."/>
            <person name="Orlowska M."/>
            <person name="Perlinska-Lenart U."/>
            <person name="Aleksandrzak-Piekarczyk T."/>
            <person name="Szatraj K."/>
            <person name="Zielenkiewicz U."/>
            <person name="Pilsyk S."/>
            <person name="Malc E."/>
            <person name="Mieczkowski P."/>
            <person name="Kruszewska J.S."/>
            <person name="Biernat P."/>
            <person name="Pawlowska J."/>
        </authorList>
    </citation>
    <scope>NUCLEOTIDE SEQUENCE</scope>
    <source>
        <strain evidence="2">CBS 226.32</strain>
    </source>
</reference>